<organism evidence="3 4">
    <name type="scientific">Pricia antarctica</name>
    <dbReference type="NCBI Taxonomy" id="641691"/>
    <lineage>
        <taxon>Bacteria</taxon>
        <taxon>Pseudomonadati</taxon>
        <taxon>Bacteroidota</taxon>
        <taxon>Flavobacteriia</taxon>
        <taxon>Flavobacteriales</taxon>
        <taxon>Flavobacteriaceae</taxon>
        <taxon>Pricia</taxon>
    </lineage>
</organism>
<evidence type="ECO:0000313" key="3">
    <source>
        <dbReference type="EMBL" id="SDE13742.1"/>
    </source>
</evidence>
<dbReference type="PANTHER" id="PTHR28008">
    <property type="entry name" value="DOMAIN PROTEIN, PUTATIVE (AFU_ORTHOLOGUE AFUA_3G10980)-RELATED"/>
    <property type="match status" value="1"/>
</dbReference>
<name>A0A1G7AG37_9FLAO</name>
<reference evidence="3 4" key="1">
    <citation type="submission" date="2016-10" db="EMBL/GenBank/DDBJ databases">
        <authorList>
            <person name="de Groot N.N."/>
        </authorList>
    </citation>
    <scope>NUCLEOTIDE SEQUENCE [LARGE SCALE GENOMIC DNA]</scope>
    <source>
        <strain evidence="3 4">DSM 23421</strain>
    </source>
</reference>
<evidence type="ECO:0000259" key="2">
    <source>
        <dbReference type="Pfam" id="PF04892"/>
    </source>
</evidence>
<keyword evidence="1" id="KW-0472">Membrane</keyword>
<dbReference type="Pfam" id="PF04892">
    <property type="entry name" value="VanZ"/>
    <property type="match status" value="1"/>
</dbReference>
<protein>
    <submittedName>
        <fullName evidence="3">VanZ like family protein</fullName>
    </submittedName>
</protein>
<dbReference type="NCBIfam" id="NF037970">
    <property type="entry name" value="vanZ_1"/>
    <property type="match status" value="1"/>
</dbReference>
<dbReference type="InterPro" id="IPR006976">
    <property type="entry name" value="VanZ-like"/>
</dbReference>
<gene>
    <name evidence="3" type="ORF">SAMN05421636_103364</name>
</gene>
<sequence length="133" mass="14896">MLKTRKFAIAFFGWMAFVTWASLSTFPDDDMPGINIPNFDKVVHFCFYFGAAVLGTFFIRETTHGKSSLVRTLIFVALGAIIFGIIIEVLQYSFTLDRQGDPLDALANSCGAIMGVLAMNWLFSRPKGLKWKN</sequence>
<dbReference type="AlphaFoldDB" id="A0A1G7AG37"/>
<proteinExistence type="predicted"/>
<dbReference type="PANTHER" id="PTHR28008:SF1">
    <property type="entry name" value="DOMAIN PROTEIN, PUTATIVE (AFU_ORTHOLOGUE AFUA_3G10980)-RELATED"/>
    <property type="match status" value="1"/>
</dbReference>
<evidence type="ECO:0000256" key="1">
    <source>
        <dbReference type="SAM" id="Phobius"/>
    </source>
</evidence>
<feature type="transmembrane region" description="Helical" evidence="1">
    <location>
        <begin position="72"/>
        <end position="93"/>
    </location>
</feature>
<keyword evidence="1" id="KW-1133">Transmembrane helix</keyword>
<evidence type="ECO:0000313" key="4">
    <source>
        <dbReference type="Proteomes" id="UP000199109"/>
    </source>
</evidence>
<keyword evidence="1" id="KW-0812">Transmembrane</keyword>
<dbReference type="Proteomes" id="UP000199109">
    <property type="component" value="Unassembled WGS sequence"/>
</dbReference>
<feature type="transmembrane region" description="Helical" evidence="1">
    <location>
        <begin position="42"/>
        <end position="60"/>
    </location>
</feature>
<dbReference type="STRING" id="641691.SAMN05421636_103364"/>
<dbReference type="EMBL" id="FNAO01000003">
    <property type="protein sequence ID" value="SDE13742.1"/>
    <property type="molecule type" value="Genomic_DNA"/>
</dbReference>
<dbReference type="RefSeq" id="WP_091867145.1">
    <property type="nucleotide sequence ID" value="NZ_FNAO01000003.1"/>
</dbReference>
<accession>A0A1G7AG37</accession>
<dbReference type="OrthoDB" id="5472246at2"/>
<feature type="transmembrane region" description="Helical" evidence="1">
    <location>
        <begin position="105"/>
        <end position="123"/>
    </location>
</feature>
<keyword evidence="4" id="KW-1185">Reference proteome</keyword>
<feature type="domain" description="VanZ-like" evidence="2">
    <location>
        <begin position="30"/>
        <end position="120"/>
    </location>
</feature>